<dbReference type="OrthoDB" id="10261302at2759"/>
<dbReference type="SUPFAM" id="SSF48403">
    <property type="entry name" value="Ankyrin repeat"/>
    <property type="match status" value="1"/>
</dbReference>
<dbReference type="AlphaFoldDB" id="A0A484APR7"/>
<protein>
    <submittedName>
        <fullName evidence="3">Uncharacterized protein</fullName>
    </submittedName>
</protein>
<feature type="repeat" description="ANK" evidence="1">
    <location>
        <begin position="99"/>
        <end position="127"/>
    </location>
</feature>
<feature type="non-terminal residue" evidence="3">
    <location>
        <position position="1"/>
    </location>
</feature>
<evidence type="ECO:0000256" key="2">
    <source>
        <dbReference type="SAM" id="MobiDB-lite"/>
    </source>
</evidence>
<evidence type="ECO:0000313" key="3">
    <source>
        <dbReference type="EMBL" id="TDG38713.1"/>
    </source>
</evidence>
<dbReference type="Pfam" id="PF00023">
    <property type="entry name" value="Ank"/>
    <property type="match status" value="1"/>
</dbReference>
<proteinExistence type="predicted"/>
<gene>
    <name evidence="3" type="ORF">AWZ03_014865</name>
</gene>
<comment type="caution">
    <text evidence="3">The sequence shown here is derived from an EMBL/GenBank/DDBJ whole genome shotgun (WGS) entry which is preliminary data.</text>
</comment>
<sequence>TINDYALNPNQHLKHTNNSHNYNIKLNKLHSSSSNISHSTNNNNINNNNNNNIKSKSNHNLSRMHAHQLDSYLAGMPIGLNMSGPMHPGSISGNERPNGGALALHYAAARGCLDCVQLLVAASVDIW</sequence>
<reference evidence="3 4" key="1">
    <citation type="journal article" date="2019" name="J. Hered.">
        <title>An Improved Genome Assembly for Drosophila navojoa, the Basal Species in the mojavensis Cluster.</title>
        <authorList>
            <person name="Vanderlinde T."/>
            <person name="Dupim E.G."/>
            <person name="Nazario-Yepiz N.O."/>
            <person name="Carvalho A.B."/>
        </authorList>
    </citation>
    <scope>NUCLEOTIDE SEQUENCE [LARGE SCALE GENOMIC DNA]</scope>
    <source>
        <strain evidence="3">Navoj_Jal97</strain>
        <tissue evidence="3">Whole organism</tissue>
    </source>
</reference>
<dbReference type="PROSITE" id="PS50088">
    <property type="entry name" value="ANK_REPEAT"/>
    <property type="match status" value="1"/>
</dbReference>
<dbReference type="PROSITE" id="PS50297">
    <property type="entry name" value="ANK_REP_REGION"/>
    <property type="match status" value="1"/>
</dbReference>
<dbReference type="EMBL" id="LSRL02002153">
    <property type="protein sequence ID" value="TDG38713.1"/>
    <property type="molecule type" value="Genomic_DNA"/>
</dbReference>
<accession>A0A484APR7</accession>
<dbReference type="InterPro" id="IPR036770">
    <property type="entry name" value="Ankyrin_rpt-contain_sf"/>
</dbReference>
<name>A0A484APR7_DRONA</name>
<dbReference type="Proteomes" id="UP000295192">
    <property type="component" value="Unassembled WGS sequence"/>
</dbReference>
<dbReference type="InterPro" id="IPR002110">
    <property type="entry name" value="Ankyrin_rpt"/>
</dbReference>
<feature type="region of interest" description="Disordered" evidence="2">
    <location>
        <begin position="32"/>
        <end position="57"/>
    </location>
</feature>
<keyword evidence="4" id="KW-1185">Reference proteome</keyword>
<dbReference type="STRING" id="7232.A0A484APR7"/>
<organism evidence="3 4">
    <name type="scientific">Drosophila navojoa</name>
    <name type="common">Fruit fly</name>
    <dbReference type="NCBI Taxonomy" id="7232"/>
    <lineage>
        <taxon>Eukaryota</taxon>
        <taxon>Metazoa</taxon>
        <taxon>Ecdysozoa</taxon>
        <taxon>Arthropoda</taxon>
        <taxon>Hexapoda</taxon>
        <taxon>Insecta</taxon>
        <taxon>Pterygota</taxon>
        <taxon>Neoptera</taxon>
        <taxon>Endopterygota</taxon>
        <taxon>Diptera</taxon>
        <taxon>Brachycera</taxon>
        <taxon>Muscomorpha</taxon>
        <taxon>Ephydroidea</taxon>
        <taxon>Drosophilidae</taxon>
        <taxon>Drosophila</taxon>
    </lineage>
</organism>
<evidence type="ECO:0000256" key="1">
    <source>
        <dbReference type="PROSITE-ProRule" id="PRU00023"/>
    </source>
</evidence>
<dbReference type="Gene3D" id="1.25.40.20">
    <property type="entry name" value="Ankyrin repeat-containing domain"/>
    <property type="match status" value="1"/>
</dbReference>
<keyword evidence="1" id="KW-0040">ANK repeat</keyword>
<evidence type="ECO:0000313" key="4">
    <source>
        <dbReference type="Proteomes" id="UP000295192"/>
    </source>
</evidence>